<dbReference type="InterPro" id="IPR013324">
    <property type="entry name" value="RNA_pol_sigma_r3/r4-like"/>
</dbReference>
<evidence type="ECO:0000256" key="5">
    <source>
        <dbReference type="ARBA" id="ARBA00023163"/>
    </source>
</evidence>
<dbReference type="InterPro" id="IPR013325">
    <property type="entry name" value="RNA_pol_sigma_r2"/>
</dbReference>
<evidence type="ECO:0000259" key="7">
    <source>
        <dbReference type="Pfam" id="PF08281"/>
    </source>
</evidence>
<dbReference type="SUPFAM" id="SSF88659">
    <property type="entry name" value="Sigma3 and sigma4 domains of RNA polymerase sigma factors"/>
    <property type="match status" value="1"/>
</dbReference>
<proteinExistence type="inferred from homology"/>
<dbReference type="InterPro" id="IPR013249">
    <property type="entry name" value="RNA_pol_sigma70_r4_t2"/>
</dbReference>
<dbReference type="Proteomes" id="UP000634206">
    <property type="component" value="Unassembled WGS sequence"/>
</dbReference>
<dbReference type="GO" id="GO:0016987">
    <property type="term" value="F:sigma factor activity"/>
    <property type="evidence" value="ECO:0007669"/>
    <property type="project" value="UniProtKB-KW"/>
</dbReference>
<dbReference type="EMBL" id="JAENIG010000001">
    <property type="protein sequence ID" value="MBK1853677.1"/>
    <property type="molecule type" value="Genomic_DNA"/>
</dbReference>
<comment type="caution">
    <text evidence="8">The sequence shown here is derived from an EMBL/GenBank/DDBJ whole genome shotgun (WGS) entry which is preliminary data.</text>
</comment>
<dbReference type="NCBIfam" id="TIGR02937">
    <property type="entry name" value="sigma70-ECF"/>
    <property type="match status" value="1"/>
</dbReference>
<dbReference type="GO" id="GO:0003677">
    <property type="term" value="F:DNA binding"/>
    <property type="evidence" value="ECO:0007669"/>
    <property type="project" value="UniProtKB-KW"/>
</dbReference>
<dbReference type="Pfam" id="PF08281">
    <property type="entry name" value="Sigma70_r4_2"/>
    <property type="match status" value="1"/>
</dbReference>
<dbReference type="InterPro" id="IPR014284">
    <property type="entry name" value="RNA_pol_sigma-70_dom"/>
</dbReference>
<dbReference type="Gene3D" id="1.10.10.10">
    <property type="entry name" value="Winged helix-like DNA-binding domain superfamily/Winged helix DNA-binding domain"/>
    <property type="match status" value="1"/>
</dbReference>
<dbReference type="PANTHER" id="PTHR43133:SF8">
    <property type="entry name" value="RNA POLYMERASE SIGMA FACTOR HI_1459-RELATED"/>
    <property type="match status" value="1"/>
</dbReference>
<keyword evidence="5" id="KW-0804">Transcription</keyword>
<evidence type="ECO:0000313" key="9">
    <source>
        <dbReference type="Proteomes" id="UP000634206"/>
    </source>
</evidence>
<evidence type="ECO:0000259" key="6">
    <source>
        <dbReference type="Pfam" id="PF04542"/>
    </source>
</evidence>
<evidence type="ECO:0000256" key="2">
    <source>
        <dbReference type="ARBA" id="ARBA00023015"/>
    </source>
</evidence>
<dbReference type="AlphaFoldDB" id="A0AAE2V7F5"/>
<keyword evidence="9" id="KW-1185">Reference proteome</keyword>
<evidence type="ECO:0000256" key="3">
    <source>
        <dbReference type="ARBA" id="ARBA00023082"/>
    </source>
</evidence>
<dbReference type="RefSeq" id="WP_309488272.1">
    <property type="nucleotide sequence ID" value="NZ_JAENIG010000001.1"/>
</dbReference>
<dbReference type="InterPro" id="IPR036388">
    <property type="entry name" value="WH-like_DNA-bd_sf"/>
</dbReference>
<organism evidence="8 9">
    <name type="scientific">Oceaniferula flava</name>
    <dbReference type="NCBI Taxonomy" id="2800421"/>
    <lineage>
        <taxon>Bacteria</taxon>
        <taxon>Pseudomonadati</taxon>
        <taxon>Verrucomicrobiota</taxon>
        <taxon>Verrucomicrobiia</taxon>
        <taxon>Verrucomicrobiales</taxon>
        <taxon>Verrucomicrobiaceae</taxon>
        <taxon>Oceaniferula</taxon>
    </lineage>
</organism>
<comment type="similarity">
    <text evidence="1">Belongs to the sigma-70 factor family. ECF subfamily.</text>
</comment>
<dbReference type="Gene3D" id="1.10.1740.10">
    <property type="match status" value="1"/>
</dbReference>
<keyword evidence="3" id="KW-0731">Sigma factor</keyword>
<feature type="domain" description="RNA polymerase sigma-70 region 2" evidence="6">
    <location>
        <begin position="10"/>
        <end position="75"/>
    </location>
</feature>
<dbReference type="SUPFAM" id="SSF88946">
    <property type="entry name" value="Sigma2 domain of RNA polymerase sigma factors"/>
    <property type="match status" value="1"/>
</dbReference>
<protein>
    <submittedName>
        <fullName evidence="8">Sigma-70 family RNA polymerase sigma factor</fullName>
    </submittedName>
</protein>
<gene>
    <name evidence="8" type="ORF">JIN83_01785</name>
</gene>
<feature type="domain" description="RNA polymerase sigma factor 70 region 4 type 2" evidence="7">
    <location>
        <begin position="127"/>
        <end position="179"/>
    </location>
</feature>
<evidence type="ECO:0000256" key="1">
    <source>
        <dbReference type="ARBA" id="ARBA00010641"/>
    </source>
</evidence>
<dbReference type="PANTHER" id="PTHR43133">
    <property type="entry name" value="RNA POLYMERASE ECF-TYPE SIGMA FACTO"/>
    <property type="match status" value="1"/>
</dbReference>
<reference evidence="8" key="1">
    <citation type="submission" date="2021-01" db="EMBL/GenBank/DDBJ databases">
        <title>Modified the classification status of verrucomicrobia.</title>
        <authorList>
            <person name="Feng X."/>
        </authorList>
    </citation>
    <scope>NUCLEOTIDE SEQUENCE</scope>
    <source>
        <strain evidence="8">5K15</strain>
    </source>
</reference>
<keyword evidence="2" id="KW-0805">Transcription regulation</keyword>
<evidence type="ECO:0000256" key="4">
    <source>
        <dbReference type="ARBA" id="ARBA00023125"/>
    </source>
</evidence>
<evidence type="ECO:0000313" key="8">
    <source>
        <dbReference type="EMBL" id="MBK1853677.1"/>
    </source>
</evidence>
<dbReference type="GO" id="GO:0006352">
    <property type="term" value="P:DNA-templated transcription initiation"/>
    <property type="evidence" value="ECO:0007669"/>
    <property type="project" value="InterPro"/>
</dbReference>
<dbReference type="InterPro" id="IPR039425">
    <property type="entry name" value="RNA_pol_sigma-70-like"/>
</dbReference>
<dbReference type="InterPro" id="IPR007627">
    <property type="entry name" value="RNA_pol_sigma70_r2"/>
</dbReference>
<dbReference type="Pfam" id="PF04542">
    <property type="entry name" value="Sigma70_r2"/>
    <property type="match status" value="1"/>
</dbReference>
<sequence length="192" mass="21451">MNNIPIEDLMQHADRLYQFALSRVKDHHVAEDLVQDCLSAGWQGIDRFNASSSLSTWLGGIMKFKIIDHFRRSERSPSDQCQDACDERDTLDTLFDAHGSWRVDPNYGLKMLTDAPDQAASQNELFDWISRCLKKLPERLHVLFTLREVDGLDVASAAAAAGVTTGSAGVLLTRSRQKLRACLQSHGITPQP</sequence>
<keyword evidence="4" id="KW-0238">DNA-binding</keyword>
<accession>A0AAE2V7F5</accession>
<name>A0AAE2V7F5_9BACT</name>